<gene>
    <name evidence="17" type="ORF">CANTEDRAFT_102381</name>
</gene>
<comment type="catalytic activity">
    <reaction evidence="13">
        <text>ATP + H2O = ADP + phosphate + H(+)</text>
        <dbReference type="Rhea" id="RHEA:13065"/>
        <dbReference type="ChEBI" id="CHEBI:15377"/>
        <dbReference type="ChEBI" id="CHEBI:15378"/>
        <dbReference type="ChEBI" id="CHEBI:30616"/>
        <dbReference type="ChEBI" id="CHEBI:43474"/>
        <dbReference type="ChEBI" id="CHEBI:456216"/>
        <dbReference type="EC" id="3.6.4.10"/>
    </reaction>
</comment>
<dbReference type="FunFam" id="1.20.1270.10:FF:000009">
    <property type="entry name" value="DnaK-type molecular chaperone BiP"/>
    <property type="match status" value="1"/>
</dbReference>
<dbReference type="STRING" id="590646.G3AYE2"/>
<evidence type="ECO:0000256" key="9">
    <source>
        <dbReference type="ARBA" id="ARBA00022824"/>
    </source>
</evidence>
<dbReference type="HOGENOM" id="CLU_005965_2_1_1"/>
<dbReference type="Gene3D" id="3.90.640.10">
    <property type="entry name" value="Actin, Chain A, domain 4"/>
    <property type="match status" value="1"/>
</dbReference>
<dbReference type="Gene3D" id="2.60.34.10">
    <property type="entry name" value="Substrate Binding Domain Of DNAk, Chain A, domain 1"/>
    <property type="match status" value="1"/>
</dbReference>
<comment type="subcellular location">
    <subcellularLocation>
        <location evidence="2">Endoplasmic reticulum lumen</location>
    </subcellularLocation>
</comment>
<dbReference type="EC" id="3.6.4.10" evidence="4"/>
<evidence type="ECO:0000256" key="1">
    <source>
        <dbReference type="ARBA" id="ARBA00002226"/>
    </source>
</evidence>
<dbReference type="PRINTS" id="PR00301">
    <property type="entry name" value="HEATSHOCK70"/>
</dbReference>
<dbReference type="AlphaFoldDB" id="G3AYE2"/>
<dbReference type="SUPFAM" id="SSF100920">
    <property type="entry name" value="Heat shock protein 70kD (HSP70), peptide-binding domain"/>
    <property type="match status" value="1"/>
</dbReference>
<name>G3AYE2_CANTC</name>
<evidence type="ECO:0000256" key="3">
    <source>
        <dbReference type="ARBA" id="ARBA00007381"/>
    </source>
</evidence>
<dbReference type="Pfam" id="PF00012">
    <property type="entry name" value="HSP70"/>
    <property type="match status" value="1"/>
</dbReference>
<evidence type="ECO:0000256" key="6">
    <source>
        <dbReference type="ARBA" id="ARBA00022729"/>
    </source>
</evidence>
<dbReference type="PROSITE" id="PS00297">
    <property type="entry name" value="HSP70_1"/>
    <property type="match status" value="1"/>
</dbReference>
<dbReference type="EMBL" id="GL996512">
    <property type="protein sequence ID" value="EGV65832.1"/>
    <property type="molecule type" value="Genomic_DNA"/>
</dbReference>
<dbReference type="InterPro" id="IPR029047">
    <property type="entry name" value="HSP70_peptide-bd_sf"/>
</dbReference>
<keyword evidence="10 15" id="KW-0067">ATP-binding</keyword>
<dbReference type="InterPro" id="IPR043129">
    <property type="entry name" value="ATPase_NBD"/>
</dbReference>
<keyword evidence="7 15" id="KW-0547">Nucleotide-binding</keyword>
<evidence type="ECO:0000256" key="13">
    <source>
        <dbReference type="ARBA" id="ARBA00048056"/>
    </source>
</evidence>
<feature type="compositionally biased region" description="Acidic residues" evidence="16">
    <location>
        <begin position="666"/>
        <end position="681"/>
    </location>
</feature>
<keyword evidence="6" id="KW-0732">Signal</keyword>
<evidence type="ECO:0000256" key="11">
    <source>
        <dbReference type="ARBA" id="ARBA00023016"/>
    </source>
</evidence>
<evidence type="ECO:0000256" key="16">
    <source>
        <dbReference type="SAM" id="MobiDB-lite"/>
    </source>
</evidence>
<evidence type="ECO:0000256" key="8">
    <source>
        <dbReference type="ARBA" id="ARBA00022801"/>
    </source>
</evidence>
<organism evidence="18">
    <name type="scientific">Candida tenuis (strain ATCC 10573 / BCRC 21748 / CBS 615 / JCM 9827 / NBRC 10315 / NRRL Y-1498 / VKM Y-70)</name>
    <name type="common">Yeast</name>
    <name type="synonym">Yamadazyma tenuis</name>
    <dbReference type="NCBI Taxonomy" id="590646"/>
    <lineage>
        <taxon>Eukaryota</taxon>
        <taxon>Fungi</taxon>
        <taxon>Dikarya</taxon>
        <taxon>Ascomycota</taxon>
        <taxon>Saccharomycotina</taxon>
        <taxon>Pichiomycetes</taxon>
        <taxon>Debaryomycetaceae</taxon>
        <taxon>Yamadazyma</taxon>
    </lineage>
</organism>
<dbReference type="OrthoDB" id="2401965at2759"/>
<dbReference type="GO" id="GO:0005788">
    <property type="term" value="C:endoplasmic reticulum lumen"/>
    <property type="evidence" value="ECO:0007669"/>
    <property type="project" value="UniProtKB-SubCell"/>
</dbReference>
<evidence type="ECO:0000256" key="12">
    <source>
        <dbReference type="ARBA" id="ARBA00031728"/>
    </source>
</evidence>
<evidence type="ECO:0000256" key="15">
    <source>
        <dbReference type="RuleBase" id="RU003322"/>
    </source>
</evidence>
<dbReference type="eggNOG" id="KOG0100">
    <property type="taxonomic scope" value="Eukaryota"/>
</dbReference>
<dbReference type="PANTHER" id="PTHR19375">
    <property type="entry name" value="HEAT SHOCK PROTEIN 70KDA"/>
    <property type="match status" value="1"/>
</dbReference>
<dbReference type="InterPro" id="IPR013126">
    <property type="entry name" value="Hsp_70_fam"/>
</dbReference>
<keyword evidence="8" id="KW-0378">Hydrolase</keyword>
<protein>
    <recommendedName>
        <fullName evidence="14">Endoplasmic reticulum chaperone BIP</fullName>
        <ecNumber evidence="4">3.6.4.10</ecNumber>
    </recommendedName>
    <alternativeName>
        <fullName evidence="5">Endoplasmic reticulum chaperone BiP</fullName>
    </alternativeName>
    <alternativeName>
        <fullName evidence="12">Immunoglobulin heavy chain-binding protein homolog</fullName>
    </alternativeName>
</protein>
<dbReference type="SUPFAM" id="SSF53067">
    <property type="entry name" value="Actin-like ATPase domain"/>
    <property type="match status" value="2"/>
</dbReference>
<dbReference type="FunFam" id="3.30.30.30:FF:000002">
    <property type="entry name" value="Heat shock 70 kDa protein 4"/>
    <property type="match status" value="1"/>
</dbReference>
<dbReference type="InterPro" id="IPR042050">
    <property type="entry name" value="BIP_NBD"/>
</dbReference>
<keyword evidence="9" id="KW-0256">Endoplasmic reticulum</keyword>
<comment type="function">
    <text evidence="1">Probably plays a role in facilitating the assembly of multimeric protein complexes inside the ER. Is required for secretory polypeptide translocation. May physically associate with SEC63 protein in the endoplasmic reticulum and this interaction may be regulated by ATP hydrolysis.</text>
</comment>
<evidence type="ECO:0000313" key="18">
    <source>
        <dbReference type="Proteomes" id="UP000000707"/>
    </source>
</evidence>
<dbReference type="CDD" id="cd10241">
    <property type="entry name" value="ASKHA_NBD_HSP70_BiP"/>
    <property type="match status" value="1"/>
</dbReference>
<dbReference type="SUPFAM" id="SSF100934">
    <property type="entry name" value="Heat shock protein 70kD (HSP70), C-terminal subdomain"/>
    <property type="match status" value="1"/>
</dbReference>
<evidence type="ECO:0000256" key="10">
    <source>
        <dbReference type="ARBA" id="ARBA00022840"/>
    </source>
</evidence>
<feature type="region of interest" description="Disordered" evidence="16">
    <location>
        <begin position="659"/>
        <end position="681"/>
    </location>
</feature>
<dbReference type="Proteomes" id="UP000000707">
    <property type="component" value="Unassembled WGS sequence"/>
</dbReference>
<dbReference type="FunFam" id="3.90.640.10:FF:000002">
    <property type="entry name" value="Heat shock 70 kDa"/>
    <property type="match status" value="1"/>
</dbReference>
<dbReference type="PROSITE" id="PS00329">
    <property type="entry name" value="HSP70_2"/>
    <property type="match status" value="1"/>
</dbReference>
<evidence type="ECO:0000256" key="7">
    <source>
        <dbReference type="ARBA" id="ARBA00022741"/>
    </source>
</evidence>
<keyword evidence="11" id="KW-0346">Stress response</keyword>
<evidence type="ECO:0000256" key="4">
    <source>
        <dbReference type="ARBA" id="ARBA00012554"/>
    </source>
</evidence>
<evidence type="ECO:0000256" key="14">
    <source>
        <dbReference type="ARBA" id="ARBA00069311"/>
    </source>
</evidence>
<dbReference type="Gene3D" id="3.30.420.40">
    <property type="match status" value="2"/>
</dbReference>
<dbReference type="GO" id="GO:0005524">
    <property type="term" value="F:ATP binding"/>
    <property type="evidence" value="ECO:0007669"/>
    <property type="project" value="UniProtKB-KW"/>
</dbReference>
<dbReference type="Gene3D" id="3.30.30.30">
    <property type="match status" value="1"/>
</dbReference>
<comment type="similarity">
    <text evidence="3 15">Belongs to the heat shock protein 70 family.</text>
</comment>
<dbReference type="NCBIfam" id="NF001413">
    <property type="entry name" value="PRK00290.1"/>
    <property type="match status" value="1"/>
</dbReference>
<dbReference type="FunFam" id="2.60.34.10:FF:000002">
    <property type="entry name" value="Heat shock 70 kDa"/>
    <property type="match status" value="1"/>
</dbReference>
<evidence type="ECO:0000256" key="5">
    <source>
        <dbReference type="ARBA" id="ARBA00019933"/>
    </source>
</evidence>
<sequence>MIFKSNKTLGLSALTMFYLIFLVVLPFFSHKSSMALASENDTESYGTVIGIDLGTTYSCVGVMKNGKVEILANDQGNRITPSYVAFTPEERLIGDSAKNQAPSNVENTIYDIKRLIGLKYKDKTVQKEIKSLPYAIKEKNGKPVVQVEFNGEEKTFSPEEISGMILTKMKSIAEDYLGKKVTHAVVTVPAYFNDAQRQATKDAGVIAGLNVLRIVNEPTAAAIAYGLDKSSEEKQIIVYDLGGGTFDVSLLSIEGGVFEVLATSGDTHLGGEDFDNKIVKYLARVFKKKHDIDISSNKKAFSKLKREAEKAKRTLSSQMSVRVEIDSFVDGIDFSETISRAKFEELNMDMFKKTLKPVQQVLEDSGVKKSDIDDIVLVGGSTRIPKVQELLESFFDGKKASKGINPDEAVAYGAAVQAGVLSGEEGVDDIVLLDVNPITLGIETSGGVMSSLIQRNTPIPTKKSQIYSTAADNQPTVLIQVYEGERSLVKDNNLLGKFELTGIPPAPRGVPQIEVTFSLDANGILKVEAADKGTGKSESITITNDKGRLSKEDIDRMVQEAEKYAEQDKEVKEKIETRNSFENYAHMLKNQLKDTTETGLGSKLEDDDKETLDDAVKEALEFIEDNYDTATAEEFEEQKQKLIEIAAPITSKLYAGAGAGAGDEAQFGDEDSDDDFDHDEL</sequence>
<keyword evidence="18" id="KW-1185">Reference proteome</keyword>
<dbReference type="GO" id="GO:0016787">
    <property type="term" value="F:hydrolase activity"/>
    <property type="evidence" value="ECO:0007669"/>
    <property type="project" value="UniProtKB-KW"/>
</dbReference>
<dbReference type="GO" id="GO:0140662">
    <property type="term" value="F:ATP-dependent protein folding chaperone"/>
    <property type="evidence" value="ECO:0007669"/>
    <property type="project" value="InterPro"/>
</dbReference>
<dbReference type="FunFam" id="3.30.420.40:FF:000026">
    <property type="entry name" value="Heat shock protein 70"/>
    <property type="match status" value="1"/>
</dbReference>
<dbReference type="PROSITE" id="PS01036">
    <property type="entry name" value="HSP70_3"/>
    <property type="match status" value="1"/>
</dbReference>
<reference evidence="17 18" key="1">
    <citation type="journal article" date="2011" name="Proc. Natl. Acad. Sci. U.S.A.">
        <title>Comparative genomics of xylose-fermenting fungi for enhanced biofuel production.</title>
        <authorList>
            <person name="Wohlbach D.J."/>
            <person name="Kuo A."/>
            <person name="Sato T.K."/>
            <person name="Potts K.M."/>
            <person name="Salamov A.A."/>
            <person name="LaButti K.M."/>
            <person name="Sun H."/>
            <person name="Clum A."/>
            <person name="Pangilinan J.L."/>
            <person name="Lindquist E.A."/>
            <person name="Lucas S."/>
            <person name="Lapidus A."/>
            <person name="Jin M."/>
            <person name="Gunawan C."/>
            <person name="Balan V."/>
            <person name="Dale B.E."/>
            <person name="Jeffries T.W."/>
            <person name="Zinkel R."/>
            <person name="Barry K.W."/>
            <person name="Grigoriev I.V."/>
            <person name="Gasch A.P."/>
        </authorList>
    </citation>
    <scope>NUCLEOTIDE SEQUENCE [LARGE SCALE GENOMIC DNA]</scope>
    <source>
        <strain evidence="18">ATCC 10573 / BCRC 21748 / CBS 615 / JCM 9827 / NBRC 10315 / NRRL Y-1498 / VKM Y-70</strain>
    </source>
</reference>
<dbReference type="Gene3D" id="1.20.1270.10">
    <property type="match status" value="1"/>
</dbReference>
<evidence type="ECO:0000313" key="17">
    <source>
        <dbReference type="EMBL" id="EGV65832.1"/>
    </source>
</evidence>
<dbReference type="InterPro" id="IPR018181">
    <property type="entry name" value="Heat_shock_70_CS"/>
</dbReference>
<accession>G3AYE2</accession>
<proteinExistence type="inferred from homology"/>
<evidence type="ECO:0000256" key="2">
    <source>
        <dbReference type="ARBA" id="ARBA00004319"/>
    </source>
</evidence>
<dbReference type="InterPro" id="IPR029048">
    <property type="entry name" value="HSP70_C_sf"/>
</dbReference>